<reference evidence="8" key="1">
    <citation type="journal article" date="2015" name="PLoS Genet.">
        <title>Genome Sequence and Transcriptome Analyses of Chrysochromulina tobin: Metabolic Tools for Enhanced Algal Fitness in the Prominent Order Prymnesiales (Haptophyceae).</title>
        <authorList>
            <person name="Hovde B.T."/>
            <person name="Deodato C.R."/>
            <person name="Hunsperger H.M."/>
            <person name="Ryken S.A."/>
            <person name="Yost W."/>
            <person name="Jha R.K."/>
            <person name="Patterson J."/>
            <person name="Monnat R.J. Jr."/>
            <person name="Barlow S.B."/>
            <person name="Starkenburg S.R."/>
            <person name="Cattolico R.A."/>
        </authorList>
    </citation>
    <scope>NUCLEOTIDE SEQUENCE</scope>
    <source>
        <strain evidence="8">CCMP291</strain>
    </source>
</reference>
<dbReference type="GO" id="GO:0008270">
    <property type="term" value="F:zinc ion binding"/>
    <property type="evidence" value="ECO:0007669"/>
    <property type="project" value="InterPro"/>
</dbReference>
<dbReference type="GO" id="GO:0004181">
    <property type="term" value="F:metallocarboxypeptidase activity"/>
    <property type="evidence" value="ECO:0007669"/>
    <property type="project" value="InterPro"/>
</dbReference>
<dbReference type="InterPro" id="IPR040626">
    <property type="entry name" value="Pepdidase_M14_N"/>
</dbReference>
<dbReference type="Gene3D" id="2.60.40.3120">
    <property type="match status" value="1"/>
</dbReference>
<evidence type="ECO:0000256" key="2">
    <source>
        <dbReference type="ARBA" id="ARBA00005988"/>
    </source>
</evidence>
<dbReference type="CDD" id="cd06234">
    <property type="entry name" value="M14_PaCCP-like"/>
    <property type="match status" value="1"/>
</dbReference>
<comment type="cofactor">
    <cofactor evidence="1">
        <name>Zn(2+)</name>
        <dbReference type="ChEBI" id="CHEBI:29105"/>
    </cofactor>
</comment>
<dbReference type="InterPro" id="IPR018247">
    <property type="entry name" value="EF_Hand_1_Ca_BS"/>
</dbReference>
<keyword evidence="3" id="KW-0106">Calcium</keyword>
<dbReference type="InterPro" id="IPR002048">
    <property type="entry name" value="EF_hand_dom"/>
</dbReference>
<dbReference type="PANTHER" id="PTHR12756">
    <property type="entry name" value="CYTOSOLIC CARBOXYPEPTIDASE"/>
    <property type="match status" value="1"/>
</dbReference>
<dbReference type="PROSITE" id="PS00018">
    <property type="entry name" value="EF_HAND_1"/>
    <property type="match status" value="2"/>
</dbReference>
<comment type="similarity">
    <text evidence="2 4">Belongs to the peptidase M14 family.</text>
</comment>
<dbReference type="Pfam" id="PF00246">
    <property type="entry name" value="Peptidase_M14"/>
    <property type="match status" value="1"/>
</dbReference>
<sequence length="546" mass="60729">MSVSISSAFDAGNIEVATPPTATDVKLNIKPDPHTELEKKQHSQWFHFRATPSAPGVVNYEISNAHAVSYPKAWPGTQVCASTDRKEWVRLESTHFEEGALRWSYGHARAGQAVYFAYFDPYDYERHLHFVARCAAVRGATVRSLGQTLDGRELDCVEVGHGPLQCWAVHRQHPGESQASWYAEGLLTRLLGLSGATGSAADGLALRSLRMFTFHIVPNMNPDGSVRGYLRTNAAGANLNREWASTGDYVAPTLERSPEVFHVLREMVKTGVDAFVDVHGDETLPVAFVAGAEGCACWGPRIKALQSAFVAAYARANPDMQTQFGYEADAPLKANLALGSNQVADRFDCLAVTLEMPFKGDAYALPQWREGYGNDPKRIPAWWANRKVEVAKPLELTPEQKASVAGVIGQIKMKLAKNLNRMIDTFREFDEDQSGKIDKREFQLALRKLGIVAHKSAFDNTFDTFDDDRSGTLEYHELNNKLRRPSAPSVQANPYAGAFGARRYEHFEPPMQMIKLPSGLCVPREVYDDVLRSAQQRYNHNGKHVY</sequence>
<dbReference type="Gene3D" id="3.40.630.10">
    <property type="entry name" value="Zn peptidases"/>
    <property type="match status" value="1"/>
</dbReference>
<dbReference type="SMART" id="SM00054">
    <property type="entry name" value="EFh"/>
    <property type="match status" value="2"/>
</dbReference>
<organism evidence="7 8">
    <name type="scientific">Chrysochromulina tobinii</name>
    <dbReference type="NCBI Taxonomy" id="1460289"/>
    <lineage>
        <taxon>Eukaryota</taxon>
        <taxon>Haptista</taxon>
        <taxon>Haptophyta</taxon>
        <taxon>Prymnesiophyceae</taxon>
        <taxon>Prymnesiales</taxon>
        <taxon>Chrysochromulinaceae</taxon>
        <taxon>Chrysochromulina</taxon>
    </lineage>
</organism>
<dbReference type="GO" id="GO:0006508">
    <property type="term" value="P:proteolysis"/>
    <property type="evidence" value="ECO:0007669"/>
    <property type="project" value="InterPro"/>
</dbReference>
<dbReference type="SUPFAM" id="SSF53187">
    <property type="entry name" value="Zn-dependent exopeptidases"/>
    <property type="match status" value="1"/>
</dbReference>
<keyword evidence="7" id="KW-0121">Carboxypeptidase</keyword>
<proteinExistence type="inferred from homology"/>
<feature type="domain" description="EF-hand" evidence="5">
    <location>
        <begin position="417"/>
        <end position="452"/>
    </location>
</feature>
<evidence type="ECO:0000313" key="7">
    <source>
        <dbReference type="EMBL" id="KOO26449.1"/>
    </source>
</evidence>
<dbReference type="InterPro" id="IPR000834">
    <property type="entry name" value="Peptidase_M14"/>
</dbReference>
<feature type="domain" description="EF-hand" evidence="5">
    <location>
        <begin position="453"/>
        <end position="488"/>
    </location>
</feature>
<dbReference type="OrthoDB" id="10253041at2759"/>
<name>A0A0M0JIR1_9EUKA</name>
<feature type="active site" description="Proton donor/acceptor" evidence="4">
    <location>
        <position position="355"/>
    </location>
</feature>
<dbReference type="InterPro" id="IPR050821">
    <property type="entry name" value="Cytosolic_carboxypeptidase"/>
</dbReference>
<dbReference type="PROSITE" id="PS50222">
    <property type="entry name" value="EF_HAND_2"/>
    <property type="match status" value="2"/>
</dbReference>
<comment type="caution">
    <text evidence="7">The sequence shown here is derived from an EMBL/GenBank/DDBJ whole genome shotgun (WGS) entry which is preliminary data.</text>
</comment>
<feature type="domain" description="Peptidase M14" evidence="6">
    <location>
        <begin position="120"/>
        <end position="397"/>
    </location>
</feature>
<dbReference type="Pfam" id="PF18027">
    <property type="entry name" value="Pepdidase_M14_N"/>
    <property type="match status" value="1"/>
</dbReference>
<dbReference type="SUPFAM" id="SSF47473">
    <property type="entry name" value="EF-hand"/>
    <property type="match status" value="1"/>
</dbReference>
<dbReference type="InterPro" id="IPR011992">
    <property type="entry name" value="EF-hand-dom_pair"/>
</dbReference>
<dbReference type="GO" id="GO:0005509">
    <property type="term" value="F:calcium ion binding"/>
    <property type="evidence" value="ECO:0007669"/>
    <property type="project" value="InterPro"/>
</dbReference>
<dbReference type="PROSITE" id="PS52035">
    <property type="entry name" value="PEPTIDASE_M14"/>
    <property type="match status" value="1"/>
</dbReference>
<protein>
    <submittedName>
        <fullName evidence="7">Zinc carboxypeptidase family protein</fullName>
    </submittedName>
</protein>
<dbReference type="Pfam" id="PF13499">
    <property type="entry name" value="EF-hand_7"/>
    <property type="match status" value="1"/>
</dbReference>
<keyword evidence="8" id="KW-1185">Reference proteome</keyword>
<dbReference type="EMBL" id="JWZX01002850">
    <property type="protein sequence ID" value="KOO26449.1"/>
    <property type="molecule type" value="Genomic_DNA"/>
</dbReference>
<evidence type="ECO:0000259" key="6">
    <source>
        <dbReference type="PROSITE" id="PS52035"/>
    </source>
</evidence>
<keyword evidence="7" id="KW-0645">Protease</keyword>
<dbReference type="PANTHER" id="PTHR12756:SF11">
    <property type="entry name" value="CYTOSOLIC CARBOXYPEPTIDASE 1"/>
    <property type="match status" value="1"/>
</dbReference>
<dbReference type="AlphaFoldDB" id="A0A0M0JIR1"/>
<dbReference type="Proteomes" id="UP000037460">
    <property type="component" value="Unassembled WGS sequence"/>
</dbReference>
<gene>
    <name evidence="7" type="ORF">Ctob_006909</name>
</gene>
<evidence type="ECO:0000256" key="1">
    <source>
        <dbReference type="ARBA" id="ARBA00001947"/>
    </source>
</evidence>
<keyword evidence="7" id="KW-0378">Hydrolase</keyword>
<dbReference type="Gene3D" id="1.10.238.10">
    <property type="entry name" value="EF-hand"/>
    <property type="match status" value="1"/>
</dbReference>
<evidence type="ECO:0000256" key="4">
    <source>
        <dbReference type="PROSITE-ProRule" id="PRU01379"/>
    </source>
</evidence>
<evidence type="ECO:0000313" key="8">
    <source>
        <dbReference type="Proteomes" id="UP000037460"/>
    </source>
</evidence>
<evidence type="ECO:0000259" key="5">
    <source>
        <dbReference type="PROSITE" id="PS50222"/>
    </source>
</evidence>
<evidence type="ECO:0000256" key="3">
    <source>
        <dbReference type="ARBA" id="ARBA00022837"/>
    </source>
</evidence>
<accession>A0A0M0JIR1</accession>